<name>A0ABW0ENU6_9PSEU</name>
<dbReference type="InterPro" id="IPR005182">
    <property type="entry name" value="YdbS-like_PH"/>
</dbReference>
<dbReference type="EMBL" id="JBHSKF010000004">
    <property type="protein sequence ID" value="MFC5287586.1"/>
    <property type="molecule type" value="Genomic_DNA"/>
</dbReference>
<comment type="caution">
    <text evidence="3">The sequence shown here is derived from an EMBL/GenBank/DDBJ whole genome shotgun (WGS) entry which is preliminary data.</text>
</comment>
<reference evidence="4" key="1">
    <citation type="journal article" date="2019" name="Int. J. Syst. Evol. Microbiol.">
        <title>The Global Catalogue of Microorganisms (GCM) 10K type strain sequencing project: providing services to taxonomists for standard genome sequencing and annotation.</title>
        <authorList>
            <consortium name="The Broad Institute Genomics Platform"/>
            <consortium name="The Broad Institute Genome Sequencing Center for Infectious Disease"/>
            <person name="Wu L."/>
            <person name="Ma J."/>
        </authorList>
    </citation>
    <scope>NUCLEOTIDE SEQUENCE [LARGE SCALE GENOMIC DNA]</scope>
    <source>
        <strain evidence="4">CCUG 59778</strain>
    </source>
</reference>
<dbReference type="Proteomes" id="UP001596157">
    <property type="component" value="Unassembled WGS sequence"/>
</dbReference>
<evidence type="ECO:0000256" key="1">
    <source>
        <dbReference type="SAM" id="MobiDB-lite"/>
    </source>
</evidence>
<evidence type="ECO:0000313" key="4">
    <source>
        <dbReference type="Proteomes" id="UP001596157"/>
    </source>
</evidence>
<sequence length="103" mass="10925">MRRRTIALQRGGIIGWRVVSSPFQRRLGLATLVVATSANSGAYVIPDVDAGKGLAFADEALPGLLGQFLERGKGANAEDMFGPGESARAEQTDRSQALDDLHS</sequence>
<dbReference type="Pfam" id="PF03703">
    <property type="entry name" value="bPH_2"/>
    <property type="match status" value="1"/>
</dbReference>
<gene>
    <name evidence="3" type="ORF">ACFPM7_11045</name>
</gene>
<protein>
    <submittedName>
        <fullName evidence="3">PH domain-containing protein</fullName>
    </submittedName>
</protein>
<feature type="domain" description="YdbS-like PH" evidence="2">
    <location>
        <begin position="2"/>
        <end position="56"/>
    </location>
</feature>
<feature type="region of interest" description="Disordered" evidence="1">
    <location>
        <begin position="76"/>
        <end position="103"/>
    </location>
</feature>
<keyword evidence="4" id="KW-1185">Reference proteome</keyword>
<accession>A0ABW0ENU6</accession>
<evidence type="ECO:0000313" key="3">
    <source>
        <dbReference type="EMBL" id="MFC5287586.1"/>
    </source>
</evidence>
<evidence type="ECO:0000259" key="2">
    <source>
        <dbReference type="Pfam" id="PF03703"/>
    </source>
</evidence>
<feature type="compositionally biased region" description="Basic and acidic residues" evidence="1">
    <location>
        <begin position="87"/>
        <end position="103"/>
    </location>
</feature>
<proteinExistence type="predicted"/>
<dbReference type="RefSeq" id="WP_378246708.1">
    <property type="nucleotide sequence ID" value="NZ_JBHSKF010000004.1"/>
</dbReference>
<organism evidence="3 4">
    <name type="scientific">Actinokineospora guangxiensis</name>
    <dbReference type="NCBI Taxonomy" id="1490288"/>
    <lineage>
        <taxon>Bacteria</taxon>
        <taxon>Bacillati</taxon>
        <taxon>Actinomycetota</taxon>
        <taxon>Actinomycetes</taxon>
        <taxon>Pseudonocardiales</taxon>
        <taxon>Pseudonocardiaceae</taxon>
        <taxon>Actinokineospora</taxon>
    </lineage>
</organism>